<gene>
    <name evidence="1" type="ORF">ABNX05_11100</name>
</gene>
<name>A0ABV1MRN0_9BACI</name>
<protein>
    <submittedName>
        <fullName evidence="1">Uncharacterized protein</fullName>
    </submittedName>
</protein>
<evidence type="ECO:0000313" key="2">
    <source>
        <dbReference type="Proteomes" id="UP001478862"/>
    </source>
</evidence>
<proteinExistence type="predicted"/>
<comment type="caution">
    <text evidence="1">The sequence shown here is derived from an EMBL/GenBank/DDBJ whole genome shotgun (WGS) entry which is preliminary data.</text>
</comment>
<evidence type="ECO:0000313" key="1">
    <source>
        <dbReference type="EMBL" id="MEQ6355165.1"/>
    </source>
</evidence>
<reference evidence="1 2" key="1">
    <citation type="submission" date="2024-06" db="EMBL/GenBank/DDBJ databases">
        <title>Lysinibacillus zambalefons sp. nov., a Novel Firmicute Isolated from the Poon Bato Zambales Hyperalkaline Spring.</title>
        <authorList>
            <person name="Aja J.A."/>
            <person name="Lazaro J.E.H."/>
            <person name="Llorin L.D."/>
            <person name="Lim K.R."/>
            <person name="Teodosio J."/>
            <person name="Dalisay D.S."/>
        </authorList>
    </citation>
    <scope>NUCLEOTIDE SEQUENCE [LARGE SCALE GENOMIC DNA]</scope>
    <source>
        <strain evidence="1 2">M3</strain>
    </source>
</reference>
<dbReference type="EMBL" id="JBEGDG010000007">
    <property type="protein sequence ID" value="MEQ6355165.1"/>
    <property type="molecule type" value="Genomic_DNA"/>
</dbReference>
<dbReference type="Proteomes" id="UP001478862">
    <property type="component" value="Unassembled WGS sequence"/>
</dbReference>
<keyword evidence="2" id="KW-1185">Reference proteome</keyword>
<dbReference type="RefSeq" id="WP_349659794.1">
    <property type="nucleotide sequence ID" value="NZ_JBEGDG010000007.1"/>
</dbReference>
<organism evidence="1 2">
    <name type="scientific">Lysinibacillus zambalensis</name>
    <dbReference type="NCBI Taxonomy" id="3160866"/>
    <lineage>
        <taxon>Bacteria</taxon>
        <taxon>Bacillati</taxon>
        <taxon>Bacillota</taxon>
        <taxon>Bacilli</taxon>
        <taxon>Bacillales</taxon>
        <taxon>Bacillaceae</taxon>
        <taxon>Lysinibacillus</taxon>
    </lineage>
</organism>
<sequence>MDKTSNPLIFIYQFGFKQISLPPTKAGMNNFDVINIASCEDGHLIKTKEPIEESYLKLKEMIGKEVVSIYCDTNDITSLGILKSCVMTKDDFDSDVISVWY</sequence>
<accession>A0ABV1MRN0</accession>